<evidence type="ECO:0000313" key="8">
    <source>
        <dbReference type="Proteomes" id="UP000038802"/>
    </source>
</evidence>
<dbReference type="EMBL" id="CGCX01003973">
    <property type="protein sequence ID" value="CFS25097.1"/>
    <property type="molecule type" value="Genomic_DNA"/>
</dbReference>
<organism evidence="6 8">
    <name type="scientific">Mycobacterium tuberculosis</name>
    <dbReference type="NCBI Taxonomy" id="1773"/>
    <lineage>
        <taxon>Bacteria</taxon>
        <taxon>Bacillati</taxon>
        <taxon>Actinomycetota</taxon>
        <taxon>Actinomycetes</taxon>
        <taxon>Mycobacteriales</taxon>
        <taxon>Mycobacteriaceae</taxon>
        <taxon>Mycobacterium</taxon>
        <taxon>Mycobacterium tuberculosis complex</taxon>
    </lineage>
</organism>
<dbReference type="Proteomes" id="UP000038802">
    <property type="component" value="Unassembled WGS sequence"/>
</dbReference>
<evidence type="ECO:0000313" key="4">
    <source>
        <dbReference type="EMBL" id="CNX07273.1"/>
    </source>
</evidence>
<dbReference type="Proteomes" id="UP000039217">
    <property type="component" value="Unassembled WGS sequence"/>
</dbReference>
<protein>
    <submittedName>
        <fullName evidence="6">Uncharacterized protein</fullName>
    </submittedName>
</protein>
<evidence type="ECO:0000313" key="9">
    <source>
        <dbReference type="Proteomes" id="UP000039217"/>
    </source>
</evidence>
<dbReference type="EMBL" id="CSAE01001382">
    <property type="protein sequence ID" value="COX57102.1"/>
    <property type="molecule type" value="Genomic_DNA"/>
</dbReference>
<evidence type="ECO:0000313" key="12">
    <source>
        <dbReference type="Proteomes" id="UP000046947"/>
    </source>
</evidence>
<evidence type="ECO:0000313" key="7">
    <source>
        <dbReference type="EMBL" id="COX85487.1"/>
    </source>
</evidence>
<evidence type="ECO:0000313" key="11">
    <source>
        <dbReference type="Proteomes" id="UP000046680"/>
    </source>
</evidence>
<dbReference type="EMBL" id="CFOE01001478">
    <property type="protein sequence ID" value="CFE51408.1"/>
    <property type="molecule type" value="Genomic_DNA"/>
</dbReference>
<evidence type="ECO:0000313" key="13">
    <source>
        <dbReference type="Proteomes" id="UP000048289"/>
    </source>
</evidence>
<evidence type="ECO:0000313" key="10">
    <source>
        <dbReference type="Proteomes" id="UP000045842"/>
    </source>
</evidence>
<dbReference type="Proteomes" id="UP000048289">
    <property type="component" value="Unassembled WGS sequence"/>
</dbReference>
<dbReference type="EMBL" id="CSAD01001383">
    <property type="protein sequence ID" value="COX10841.1"/>
    <property type="molecule type" value="Genomic_DNA"/>
</dbReference>
<evidence type="ECO:0000313" key="5">
    <source>
        <dbReference type="EMBL" id="COX10841.1"/>
    </source>
</evidence>
<dbReference type="Proteomes" id="UP000045842">
    <property type="component" value="Unassembled WGS sequence"/>
</dbReference>
<name>A0A0T9FDL7_MYCTX</name>
<dbReference type="AlphaFoldDB" id="A0A0T9FDL7"/>
<proteinExistence type="predicted"/>
<dbReference type="Proteomes" id="UP000046680">
    <property type="component" value="Unassembled WGS sequence"/>
</dbReference>
<evidence type="ECO:0000313" key="1">
    <source>
        <dbReference type="EMBL" id="CFE51408.1"/>
    </source>
</evidence>
<dbReference type="EMBL" id="CQQC01002670">
    <property type="protein sequence ID" value="CNX07273.1"/>
    <property type="molecule type" value="Genomic_DNA"/>
</dbReference>
<dbReference type="Proteomes" id="UP000046947">
    <property type="component" value="Unassembled WGS sequence"/>
</dbReference>
<gene>
    <name evidence="3" type="ORF">ERS007657_04665</name>
    <name evidence="4" type="ORF">ERS007661_04445</name>
    <name evidence="5" type="ORF">ERS007679_04658</name>
    <name evidence="1" type="ORF">ERS007681_04808</name>
    <name evidence="2" type="ORF">ERS007688_04711</name>
    <name evidence="6" type="ORF">ERS007703_05348</name>
    <name evidence="7" type="ORF">ERS007741_04775</name>
</gene>
<reference evidence="6" key="1">
    <citation type="submission" date="2015-03" db="EMBL/GenBank/DDBJ databases">
        <authorList>
            <person name="Murphy D."/>
        </authorList>
    </citation>
    <scope>NUCLEOTIDE SEQUENCE [LARGE SCALE GENOMIC DNA]</scope>
    <source>
        <strain evidence="6">K00500041</strain>
    </source>
</reference>
<evidence type="ECO:0000313" key="2">
    <source>
        <dbReference type="EMBL" id="CFE89341.1"/>
    </source>
</evidence>
<dbReference type="EMBL" id="CFOH01001667">
    <property type="protein sequence ID" value="CFE89341.1"/>
    <property type="molecule type" value="Genomic_DNA"/>
</dbReference>
<dbReference type="EMBL" id="CHKL01001259">
    <property type="protein sequence ID" value="COX85487.1"/>
    <property type="molecule type" value="Genomic_DNA"/>
</dbReference>
<reference evidence="8 9" key="2">
    <citation type="submission" date="2015-03" db="EMBL/GenBank/DDBJ databases">
        <authorList>
            <consortium name="Pathogen Informatics"/>
        </authorList>
    </citation>
    <scope>NUCLEOTIDE SEQUENCE [LARGE SCALE GENOMIC DNA]</scope>
    <source>
        <strain evidence="3 11">C09601061</strain>
        <strain evidence="4 9">D00501624</strain>
        <strain evidence="5 10">G09801536</strain>
        <strain evidence="1 13">G09901357</strain>
        <strain evidence="2 12">H09601792</strain>
        <strain evidence="8">K00500041</strain>
        <strain evidence="7 14">P00601463</strain>
    </source>
</reference>
<accession>A0A0T9FDL7</accession>
<evidence type="ECO:0000313" key="6">
    <source>
        <dbReference type="EMBL" id="COX57102.1"/>
    </source>
</evidence>
<dbReference type="Proteomes" id="UP000048600">
    <property type="component" value="Unassembled WGS sequence"/>
</dbReference>
<sequence>MADIHATYGAAAAAMVPDDCPDHTPVRTEITEP</sequence>
<evidence type="ECO:0000313" key="14">
    <source>
        <dbReference type="Proteomes" id="UP000048600"/>
    </source>
</evidence>
<evidence type="ECO:0000313" key="3">
    <source>
        <dbReference type="EMBL" id="CFS25097.1"/>
    </source>
</evidence>